<dbReference type="PANTHER" id="PTHR30096">
    <property type="entry name" value="4,5-DOPA DIOXYGENASE EXTRADIOL-LIKE PROTEIN"/>
    <property type="match status" value="1"/>
</dbReference>
<feature type="domain" description="Extradiol ring-cleavage dioxygenase class III enzyme subunit B" evidence="6">
    <location>
        <begin position="10"/>
        <end position="258"/>
    </location>
</feature>
<dbReference type="SUPFAM" id="SSF53213">
    <property type="entry name" value="LigB-like"/>
    <property type="match status" value="1"/>
</dbReference>
<evidence type="ECO:0000256" key="1">
    <source>
        <dbReference type="ARBA" id="ARBA00001947"/>
    </source>
</evidence>
<comment type="cofactor">
    <cofactor evidence="1">
        <name>Zn(2+)</name>
        <dbReference type="ChEBI" id="CHEBI:29105"/>
    </cofactor>
</comment>
<gene>
    <name evidence="7" type="ORF">Ga0061067_102324</name>
</gene>
<dbReference type="AlphaFoldDB" id="A0A0K6HR84"/>
<accession>A0A0K6HR84</accession>
<keyword evidence="7" id="KW-0223">Dioxygenase</keyword>
<evidence type="ECO:0000256" key="2">
    <source>
        <dbReference type="ARBA" id="ARBA00007581"/>
    </source>
</evidence>
<evidence type="ECO:0000256" key="3">
    <source>
        <dbReference type="ARBA" id="ARBA00022723"/>
    </source>
</evidence>
<comment type="similarity">
    <text evidence="2">Belongs to the DODA-type extradiol aromatic ring-opening dioxygenase family.</text>
</comment>
<evidence type="ECO:0000313" key="8">
    <source>
        <dbReference type="Proteomes" id="UP000183900"/>
    </source>
</evidence>
<evidence type="ECO:0000259" key="6">
    <source>
        <dbReference type="Pfam" id="PF02900"/>
    </source>
</evidence>
<organism evidence="7 8">
    <name type="scientific">Pannonibacter indicus</name>
    <dbReference type="NCBI Taxonomy" id="466044"/>
    <lineage>
        <taxon>Bacteria</taxon>
        <taxon>Pseudomonadati</taxon>
        <taxon>Pseudomonadota</taxon>
        <taxon>Alphaproteobacteria</taxon>
        <taxon>Hyphomicrobiales</taxon>
        <taxon>Stappiaceae</taxon>
        <taxon>Pannonibacter</taxon>
    </lineage>
</organism>
<dbReference type="GO" id="GO:0016702">
    <property type="term" value="F:oxidoreductase activity, acting on single donors with incorporation of molecular oxygen, incorporation of two atoms of oxygen"/>
    <property type="evidence" value="ECO:0007669"/>
    <property type="project" value="UniProtKB-ARBA"/>
</dbReference>
<reference evidence="8" key="1">
    <citation type="submission" date="2015-08" db="EMBL/GenBank/DDBJ databases">
        <authorList>
            <person name="Varghese N."/>
        </authorList>
    </citation>
    <scope>NUCLEOTIDE SEQUENCE [LARGE SCALE GENOMIC DNA]</scope>
    <source>
        <strain evidence="8">DSM 23407</strain>
    </source>
</reference>
<dbReference type="GO" id="GO:0008198">
    <property type="term" value="F:ferrous iron binding"/>
    <property type="evidence" value="ECO:0007669"/>
    <property type="project" value="InterPro"/>
</dbReference>
<keyword evidence="3" id="KW-0479">Metal-binding</keyword>
<evidence type="ECO:0000256" key="4">
    <source>
        <dbReference type="ARBA" id="ARBA00022833"/>
    </source>
</evidence>
<name>A0A0K6HR84_9HYPH</name>
<dbReference type="EMBL" id="CYHE01000002">
    <property type="protein sequence ID" value="CUA93283.1"/>
    <property type="molecule type" value="Genomic_DNA"/>
</dbReference>
<dbReference type="InterPro" id="IPR014436">
    <property type="entry name" value="Extradiol_dOase_DODA"/>
</dbReference>
<proteinExistence type="inferred from homology"/>
<dbReference type="OrthoDB" id="9790889at2"/>
<dbReference type="InterPro" id="IPR004183">
    <property type="entry name" value="Xdiol_dOase_suB"/>
</dbReference>
<keyword evidence="4" id="KW-0862">Zinc</keyword>
<keyword evidence="8" id="KW-1185">Reference proteome</keyword>
<evidence type="ECO:0000313" key="7">
    <source>
        <dbReference type="EMBL" id="CUA93283.1"/>
    </source>
</evidence>
<dbReference type="CDD" id="cd07363">
    <property type="entry name" value="45_DOPA_Dioxygenase"/>
    <property type="match status" value="1"/>
</dbReference>
<dbReference type="PANTHER" id="PTHR30096:SF0">
    <property type="entry name" value="4,5-DOPA DIOXYGENASE EXTRADIOL-LIKE PROTEIN"/>
    <property type="match status" value="1"/>
</dbReference>
<dbReference type="Proteomes" id="UP000183900">
    <property type="component" value="Unassembled WGS sequence"/>
</dbReference>
<evidence type="ECO:0000256" key="5">
    <source>
        <dbReference type="ARBA" id="ARBA00023002"/>
    </source>
</evidence>
<dbReference type="RefSeq" id="WP_055454587.1">
    <property type="nucleotide sequence ID" value="NZ_CYHE01000002.1"/>
</dbReference>
<protein>
    <submittedName>
        <fullName evidence="7">Aromatic ring-opening dioxygenase, catalytic subunit, LigB family</fullName>
    </submittedName>
</protein>
<sequence>MSATGFEPLFLAHGSPMLAIADSAAHRFLKALGPSLPRPRAIVVLSPHWETEGLRVSAPGPLRTIHDFGGFPRALFEIQYPASAPEDVTGEVMDKLNAAGIEAQIDPTWGLDHGAWVPLSLAYPQADIPVVALSLPLSYGPQELLELGAALSGLQDSGVLIIATGSTTHNLRQILPQGSPAPDWATAFDAWLDEGLLSGEVERITDLGTAPGFRMAHPREEHLLPVFFALGAGGKGAKGELLHRTYEYGTLSMSYYRFGKAA</sequence>
<dbReference type="Pfam" id="PF02900">
    <property type="entry name" value="LigB"/>
    <property type="match status" value="1"/>
</dbReference>
<dbReference type="Gene3D" id="3.40.830.10">
    <property type="entry name" value="LigB-like"/>
    <property type="match status" value="1"/>
</dbReference>
<dbReference type="PIRSF" id="PIRSF006157">
    <property type="entry name" value="Doxgns_DODA"/>
    <property type="match status" value="1"/>
</dbReference>
<keyword evidence="5" id="KW-0560">Oxidoreductase</keyword>
<dbReference type="GO" id="GO:0008270">
    <property type="term" value="F:zinc ion binding"/>
    <property type="evidence" value="ECO:0007669"/>
    <property type="project" value="InterPro"/>
</dbReference>